<proteinExistence type="predicted"/>
<sequence length="238" mass="26793">MPTYSLHTTQPSEAVKHQVATMTGAYTADLHRYDFAGMVPVNLLLGLYQNLLAWEVMSYLDRIGLRPEAPTELITAHGVDHSVIGYVLYLPVPSHPGACGLTYMVVHHQHRGLGIGRTMMEKVIERYPHVELTCTPAKVPFYQAMGFQILGSDNTQIVMNTRNHSCEGFVALQDISPLYESKQAQELQMKLVDMHGEDAVFKDRKRLKKHIADATKKAKAFYQANRKIRCKRPANSPC</sequence>
<dbReference type="GO" id="GO:0016747">
    <property type="term" value="F:acyltransferase activity, transferring groups other than amino-acyl groups"/>
    <property type="evidence" value="ECO:0007669"/>
    <property type="project" value="InterPro"/>
</dbReference>
<dbReference type="Pfam" id="PF13508">
    <property type="entry name" value="Acetyltransf_7"/>
    <property type="match status" value="1"/>
</dbReference>
<reference evidence="2 3" key="1">
    <citation type="journal article" date="2013" name="PLoS Pathog.">
        <title>Genomic analysis of the Kiwifruit pathogen Pseudomonas syringae pv. actinidiae provides insight into the origins of an emergent plant disease.</title>
        <authorList>
            <person name="McCann H.C."/>
            <person name="Rikkerink E.H."/>
            <person name="Bertels F."/>
            <person name="Fiers M."/>
            <person name="Lu A."/>
            <person name="Rees-George J."/>
            <person name="Andersen M.T."/>
            <person name="Gleave A.P."/>
            <person name="Haubold B."/>
            <person name="Wohlers M.W."/>
            <person name="Guttman D.S."/>
            <person name="Wang P.W."/>
            <person name="Straub C."/>
            <person name="Vanneste J.L."/>
            <person name="Rainey P.B."/>
            <person name="Templeton M.D."/>
        </authorList>
    </citation>
    <scope>NUCLEOTIDE SEQUENCE [LARGE SCALE GENOMIC DNA]</scope>
    <source>
        <strain evidence="2 3">ICMP 18807</strain>
    </source>
</reference>
<evidence type="ECO:0000313" key="2">
    <source>
        <dbReference type="EMBL" id="EPN57531.1"/>
    </source>
</evidence>
<protein>
    <submittedName>
        <fullName evidence="2">Putative acetyltransferase</fullName>
    </submittedName>
</protein>
<name>S6UPW8_PSESF</name>
<evidence type="ECO:0000259" key="1">
    <source>
        <dbReference type="PROSITE" id="PS51186"/>
    </source>
</evidence>
<dbReference type="InterPro" id="IPR000182">
    <property type="entry name" value="GNAT_dom"/>
</dbReference>
<comment type="caution">
    <text evidence="2">The sequence shown here is derived from an EMBL/GenBank/DDBJ whole genome shotgun (WGS) entry which is preliminary data.</text>
</comment>
<dbReference type="CDD" id="cd04301">
    <property type="entry name" value="NAT_SF"/>
    <property type="match status" value="1"/>
</dbReference>
<dbReference type="AlphaFoldDB" id="S6UPW8"/>
<dbReference type="SUPFAM" id="SSF55729">
    <property type="entry name" value="Acyl-CoA N-acyltransferases (Nat)"/>
    <property type="match status" value="1"/>
</dbReference>
<accession>S6UPW8</accession>
<dbReference type="InterPro" id="IPR016181">
    <property type="entry name" value="Acyl_CoA_acyltransferase"/>
</dbReference>
<dbReference type="PATRIC" id="fig|1194404.4.peg.2504"/>
<feature type="domain" description="N-acetyltransferase" evidence="1">
    <location>
        <begin position="28"/>
        <end position="176"/>
    </location>
</feature>
<dbReference type="EMBL" id="AOKG01000813">
    <property type="protein sequence ID" value="EPN57531.1"/>
    <property type="molecule type" value="Genomic_DNA"/>
</dbReference>
<gene>
    <name evidence="2" type="ORF">A244_12111</name>
</gene>
<keyword evidence="2" id="KW-0808">Transferase</keyword>
<dbReference type="Gene3D" id="3.40.630.30">
    <property type="match status" value="1"/>
</dbReference>
<evidence type="ECO:0000313" key="3">
    <source>
        <dbReference type="Proteomes" id="UP000015729"/>
    </source>
</evidence>
<dbReference type="PROSITE" id="PS51186">
    <property type="entry name" value="GNAT"/>
    <property type="match status" value="1"/>
</dbReference>
<dbReference type="RefSeq" id="WP_017709588.1">
    <property type="nucleotide sequence ID" value="NZ_ANJL01000037.1"/>
</dbReference>
<organism evidence="2 3">
    <name type="scientific">Pseudomonas syringae pv. actinidiae ICMP 18807</name>
    <dbReference type="NCBI Taxonomy" id="1194404"/>
    <lineage>
        <taxon>Bacteria</taxon>
        <taxon>Pseudomonadati</taxon>
        <taxon>Pseudomonadota</taxon>
        <taxon>Gammaproteobacteria</taxon>
        <taxon>Pseudomonadales</taxon>
        <taxon>Pseudomonadaceae</taxon>
        <taxon>Pseudomonas</taxon>
        <taxon>Pseudomonas syringae</taxon>
    </lineage>
</organism>
<dbReference type="Proteomes" id="UP000015729">
    <property type="component" value="Unassembled WGS sequence"/>
</dbReference>